<dbReference type="FunFam" id="3.10.105.10:FF:000001">
    <property type="entry name" value="Oligopeptide ABC transporter, oligopeptide-binding protein"/>
    <property type="match status" value="1"/>
</dbReference>
<dbReference type="GO" id="GO:0030288">
    <property type="term" value="C:outer membrane-bounded periplasmic space"/>
    <property type="evidence" value="ECO:0007669"/>
    <property type="project" value="UniProtKB-ARBA"/>
</dbReference>
<comment type="subcellular location">
    <subcellularLocation>
        <location evidence="1">Cell envelope</location>
    </subcellularLocation>
</comment>
<dbReference type="GO" id="GO:1904680">
    <property type="term" value="F:peptide transmembrane transporter activity"/>
    <property type="evidence" value="ECO:0007669"/>
    <property type="project" value="TreeGrafter"/>
</dbReference>
<feature type="chain" id="PRO_5032370938" evidence="6">
    <location>
        <begin position="23"/>
        <end position="551"/>
    </location>
</feature>
<evidence type="ECO:0000259" key="7">
    <source>
        <dbReference type="Pfam" id="PF00496"/>
    </source>
</evidence>
<dbReference type="PIRSF" id="PIRSF002741">
    <property type="entry name" value="MppA"/>
    <property type="match status" value="1"/>
</dbReference>
<dbReference type="PANTHER" id="PTHR30290">
    <property type="entry name" value="PERIPLASMIC BINDING COMPONENT OF ABC TRANSPORTER"/>
    <property type="match status" value="1"/>
</dbReference>
<dbReference type="EMBL" id="JABBPN010000002">
    <property type="protein sequence ID" value="NMO94793.1"/>
    <property type="molecule type" value="Genomic_DNA"/>
</dbReference>
<accession>A0A848M4T0</accession>
<dbReference type="InterPro" id="IPR039424">
    <property type="entry name" value="SBP_5"/>
</dbReference>
<dbReference type="Gene3D" id="3.10.105.10">
    <property type="entry name" value="Dipeptide-binding Protein, Domain 3"/>
    <property type="match status" value="1"/>
</dbReference>
<reference evidence="8 9" key="1">
    <citation type="submission" date="2020-04" db="EMBL/GenBank/DDBJ databases">
        <title>Paenibacillus algicola sp. nov., a novel marine bacterium producing alginate lyase.</title>
        <authorList>
            <person name="Huang H."/>
        </authorList>
    </citation>
    <scope>NUCLEOTIDE SEQUENCE [LARGE SCALE GENOMIC DNA]</scope>
    <source>
        <strain evidence="8 9">L7-75</strain>
    </source>
</reference>
<evidence type="ECO:0000256" key="3">
    <source>
        <dbReference type="ARBA" id="ARBA00022448"/>
    </source>
</evidence>
<name>A0A848M4T0_PAELE</name>
<proteinExistence type="inferred from homology"/>
<dbReference type="PANTHER" id="PTHR30290:SF79">
    <property type="entry name" value="DIPEPTIDE-BINDING PROTEIN DPPE"/>
    <property type="match status" value="1"/>
</dbReference>
<feature type="signal peptide" evidence="6">
    <location>
        <begin position="1"/>
        <end position="22"/>
    </location>
</feature>
<evidence type="ECO:0000256" key="2">
    <source>
        <dbReference type="ARBA" id="ARBA00005695"/>
    </source>
</evidence>
<evidence type="ECO:0000256" key="1">
    <source>
        <dbReference type="ARBA" id="ARBA00004196"/>
    </source>
</evidence>
<dbReference type="RefSeq" id="WP_169503485.1">
    <property type="nucleotide sequence ID" value="NZ_JABBPN010000002.1"/>
</dbReference>
<dbReference type="AlphaFoldDB" id="A0A848M4T0"/>
<dbReference type="Gene3D" id="3.40.190.10">
    <property type="entry name" value="Periplasmic binding protein-like II"/>
    <property type="match status" value="1"/>
</dbReference>
<evidence type="ECO:0000256" key="6">
    <source>
        <dbReference type="SAM" id="SignalP"/>
    </source>
</evidence>
<feature type="domain" description="Solute-binding protein family 5" evidence="7">
    <location>
        <begin position="86"/>
        <end position="473"/>
    </location>
</feature>
<dbReference type="GO" id="GO:0015833">
    <property type="term" value="P:peptide transport"/>
    <property type="evidence" value="ECO:0007669"/>
    <property type="project" value="UniProtKB-KW"/>
</dbReference>
<evidence type="ECO:0000313" key="8">
    <source>
        <dbReference type="EMBL" id="NMO94793.1"/>
    </source>
</evidence>
<gene>
    <name evidence="8" type="ORF">HII30_03190</name>
</gene>
<keyword evidence="4 6" id="KW-0732">Signal</keyword>
<protein>
    <submittedName>
        <fullName evidence="8">Peptide ABC transporter substrate-binding protein</fullName>
    </submittedName>
</protein>
<dbReference type="SUPFAM" id="SSF53850">
    <property type="entry name" value="Periplasmic binding protein-like II"/>
    <property type="match status" value="1"/>
</dbReference>
<comment type="caution">
    <text evidence="8">The sequence shown here is derived from an EMBL/GenBank/DDBJ whole genome shotgun (WGS) entry which is preliminary data.</text>
</comment>
<dbReference type="Proteomes" id="UP000565468">
    <property type="component" value="Unassembled WGS sequence"/>
</dbReference>
<keyword evidence="9" id="KW-1185">Reference proteome</keyword>
<evidence type="ECO:0000313" key="9">
    <source>
        <dbReference type="Proteomes" id="UP000565468"/>
    </source>
</evidence>
<evidence type="ECO:0000256" key="4">
    <source>
        <dbReference type="ARBA" id="ARBA00022729"/>
    </source>
</evidence>
<keyword evidence="5" id="KW-0571">Peptide transport</keyword>
<dbReference type="PROSITE" id="PS51257">
    <property type="entry name" value="PROKAR_LIPOPROTEIN"/>
    <property type="match status" value="1"/>
</dbReference>
<dbReference type="CDD" id="cd08504">
    <property type="entry name" value="PBP2_OppA"/>
    <property type="match status" value="1"/>
</dbReference>
<dbReference type="InterPro" id="IPR000914">
    <property type="entry name" value="SBP_5_dom"/>
</dbReference>
<sequence>MKKHKSLLLLMTLILAIGTALAGCGSNNNEGAGSSGNKPKEQVFRMNLASEPPTLDPGQAQDNNSNTIINAVFEGLTRKGPDGEEVPGVAEKWDISEDGLKYVFTLRNDARWSNGDPVTAKDFEFAWKRVLDPGFAPAPPYAYQLYYIKNAEAYNLGELDDPDQVGVKAVDDHTLEVTLENPTPYFLSLMSFQTYYPLHSSVKDNDKWATKAETIIGNGPFKIASMTKGQKIELAKNDQYWDHQSIKLEKVHMSIVNSSATELSSYRNDELDYAGHPVGNIPTDQLAAVKKQMPDELNIKGISSTYFYIFNTTQEPFDNVNIRKAFSMAIDRQAIVDKITQGGQIPAFGFVPPGIKGEKDEFRKEVPDKYFEENIDEAKKLLDQGMKEKGYTTLPAVTLIHNSDDNHKKIALAIADMWKNNLGVQVQVQNQEWGVFLKNRSALNYQVARSGWGADYNDPMTYIDMWTSGGGNNDTGFKNEEYDKLVKDAYATDDNAKRMELMAQAEKILVEDNQVVMPIYYYSNVSLIKPWMKGINIDFKGDLDFSRAYVE</sequence>
<dbReference type="InterPro" id="IPR030678">
    <property type="entry name" value="Peptide/Ni-bd"/>
</dbReference>
<dbReference type="Gene3D" id="3.90.76.10">
    <property type="entry name" value="Dipeptide-binding Protein, Domain 1"/>
    <property type="match status" value="1"/>
</dbReference>
<keyword evidence="5" id="KW-0653">Protein transport</keyword>
<dbReference type="GO" id="GO:0043190">
    <property type="term" value="C:ATP-binding cassette (ABC) transporter complex"/>
    <property type="evidence" value="ECO:0007669"/>
    <property type="project" value="InterPro"/>
</dbReference>
<comment type="similarity">
    <text evidence="2">Belongs to the bacterial solute-binding protein 5 family.</text>
</comment>
<dbReference type="FunFam" id="3.90.76.10:FF:000001">
    <property type="entry name" value="Oligopeptide ABC transporter substrate-binding protein"/>
    <property type="match status" value="1"/>
</dbReference>
<evidence type="ECO:0000256" key="5">
    <source>
        <dbReference type="ARBA" id="ARBA00022856"/>
    </source>
</evidence>
<keyword evidence="3" id="KW-0813">Transport</keyword>
<dbReference type="Pfam" id="PF00496">
    <property type="entry name" value="SBP_bac_5"/>
    <property type="match status" value="1"/>
</dbReference>
<organism evidence="8 9">
    <name type="scientific">Paenibacillus lemnae</name>
    <dbReference type="NCBI Taxonomy" id="1330551"/>
    <lineage>
        <taxon>Bacteria</taxon>
        <taxon>Bacillati</taxon>
        <taxon>Bacillota</taxon>
        <taxon>Bacilli</taxon>
        <taxon>Bacillales</taxon>
        <taxon>Paenibacillaceae</taxon>
        <taxon>Paenibacillus</taxon>
    </lineage>
</organism>